<dbReference type="Proteomes" id="UP000037822">
    <property type="component" value="Unassembled WGS sequence"/>
</dbReference>
<keyword evidence="4" id="KW-1185">Reference proteome</keyword>
<dbReference type="InterPro" id="IPR003509">
    <property type="entry name" value="UPF0102_YraN-like"/>
</dbReference>
<dbReference type="PANTHER" id="PTHR34039:SF1">
    <property type="entry name" value="UPF0102 PROTEIN YRAN"/>
    <property type="match status" value="1"/>
</dbReference>
<sequence length="131" mass="15157">MSLQRERSELRSRRARRSGITGARSEWLAILWLAAKGYRLLARRFGGKGGEIDLIVKRGRTVAFVEVKARGTMDEAMIAITPDKRRLVEARIRQWLAQNPWAMDHILRADAVFLAPRRWPRHVPDVFELVL</sequence>
<dbReference type="RefSeq" id="WP_054210313.1">
    <property type="nucleotide sequence ID" value="NZ_LGSZ01000048.1"/>
</dbReference>
<comment type="similarity">
    <text evidence="1 2">Belongs to the UPF0102 family.</text>
</comment>
<dbReference type="HAMAP" id="MF_00048">
    <property type="entry name" value="UPF0102"/>
    <property type="match status" value="1"/>
</dbReference>
<dbReference type="Gene3D" id="3.40.1350.10">
    <property type="match status" value="1"/>
</dbReference>
<dbReference type="AlphaFoldDB" id="A0A0N0MBB0"/>
<dbReference type="InterPro" id="IPR011335">
    <property type="entry name" value="Restrct_endonuc-II-like"/>
</dbReference>
<proteinExistence type="inferred from homology"/>
<name>A0A0N0MBB0_9HYPH</name>
<protein>
    <recommendedName>
        <fullName evidence="2">UPF0102 protein AE618_17440</fullName>
    </recommendedName>
</protein>
<gene>
    <name evidence="3" type="ORF">AE618_17440</name>
</gene>
<comment type="caution">
    <text evidence="3">The sequence shown here is derived from an EMBL/GenBank/DDBJ whole genome shotgun (WGS) entry which is preliminary data.</text>
</comment>
<evidence type="ECO:0000313" key="4">
    <source>
        <dbReference type="Proteomes" id="UP000037822"/>
    </source>
</evidence>
<evidence type="ECO:0000256" key="1">
    <source>
        <dbReference type="ARBA" id="ARBA00006738"/>
    </source>
</evidence>
<dbReference type="PATRIC" id="fig|1526658.3.peg.238"/>
<dbReference type="EMBL" id="LGSZ01000048">
    <property type="protein sequence ID" value="KPH79642.1"/>
    <property type="molecule type" value="Genomic_DNA"/>
</dbReference>
<dbReference type="InterPro" id="IPR011856">
    <property type="entry name" value="tRNA_endonuc-like_dom_sf"/>
</dbReference>
<evidence type="ECO:0000313" key="3">
    <source>
        <dbReference type="EMBL" id="KPH79642.1"/>
    </source>
</evidence>
<dbReference type="GO" id="GO:0003676">
    <property type="term" value="F:nucleic acid binding"/>
    <property type="evidence" value="ECO:0007669"/>
    <property type="project" value="InterPro"/>
</dbReference>
<dbReference type="SUPFAM" id="SSF52980">
    <property type="entry name" value="Restriction endonuclease-like"/>
    <property type="match status" value="1"/>
</dbReference>
<evidence type="ECO:0000256" key="2">
    <source>
        <dbReference type="HAMAP-Rule" id="MF_00048"/>
    </source>
</evidence>
<dbReference type="NCBIfam" id="NF009151">
    <property type="entry name" value="PRK12497.1-5"/>
    <property type="match status" value="1"/>
</dbReference>
<accession>A0A0N0MBB0</accession>
<organism evidence="3 4">
    <name type="scientific">Bosea vaviloviae</name>
    <dbReference type="NCBI Taxonomy" id="1526658"/>
    <lineage>
        <taxon>Bacteria</taxon>
        <taxon>Pseudomonadati</taxon>
        <taxon>Pseudomonadota</taxon>
        <taxon>Alphaproteobacteria</taxon>
        <taxon>Hyphomicrobiales</taxon>
        <taxon>Boseaceae</taxon>
        <taxon>Bosea</taxon>
    </lineage>
</organism>
<dbReference type="Pfam" id="PF02021">
    <property type="entry name" value="UPF0102"/>
    <property type="match status" value="1"/>
</dbReference>
<dbReference type="PANTHER" id="PTHR34039">
    <property type="entry name" value="UPF0102 PROTEIN YRAN"/>
    <property type="match status" value="1"/>
</dbReference>
<reference evidence="3 4" key="1">
    <citation type="submission" date="2015-07" db="EMBL/GenBank/DDBJ databases">
        <title>Whole genome sequencing of Bosea vaviloviae isolated from cave pool.</title>
        <authorList>
            <person name="Tan N.E.H."/>
            <person name="Lee Y.P."/>
            <person name="Gan H.M."/>
            <person name="Barton H."/>
            <person name="Savka M.A."/>
        </authorList>
    </citation>
    <scope>NUCLEOTIDE SEQUENCE [LARGE SCALE GENOMIC DNA]</scope>
    <source>
        <strain evidence="3 4">SD260</strain>
    </source>
</reference>